<evidence type="ECO:0000313" key="2">
    <source>
        <dbReference type="EMBL" id="SHO72801.1"/>
    </source>
</evidence>
<keyword evidence="1" id="KW-0732">Signal</keyword>
<dbReference type="Proteomes" id="UP000184611">
    <property type="component" value="Unassembled WGS sequence"/>
</dbReference>
<feature type="chain" id="PRO_5009930031" evidence="1">
    <location>
        <begin position="22"/>
        <end position="265"/>
    </location>
</feature>
<dbReference type="EMBL" id="FRYK01000001">
    <property type="protein sequence ID" value="SHO72801.1"/>
    <property type="molecule type" value="Genomic_DNA"/>
</dbReference>
<sequence length="265" mass="30593">MTVKTTLFIIVINFLCLTLKAQETISTVKQSDTKLTCDFFLGIDNQKNIYSSKNNILTKNSDATTYQYHNVGLGKISNVDFQNPLQIIVFYKNFNTVVLLDNQLNEIKKIDFNSKSTPVFLEAVALSSQNQIWIYDGISSKIGLYNINSDTFKWISTMLENPVASYESDYTHFYWTDSNLNFYRISIYGTIEKLGNLPKHDTIQLTKNGDFIYKMDDKLFYYNLTSKSSSKIAIDEKIISKFFFRDGILSIFTQNEITNYKLILP</sequence>
<keyword evidence="3" id="KW-1185">Reference proteome</keyword>
<proteinExistence type="predicted"/>
<name>A0A1M7ZV92_9FLAO</name>
<dbReference type="RefSeq" id="WP_143165228.1">
    <property type="nucleotide sequence ID" value="NZ_CBCSEA010000002.1"/>
</dbReference>
<dbReference type="OrthoDB" id="1143207at2"/>
<gene>
    <name evidence="2" type="ORF">SAMN05443547_1141</name>
</gene>
<accession>A0A1M7ZV92</accession>
<reference evidence="3" key="1">
    <citation type="submission" date="2016-12" db="EMBL/GenBank/DDBJ databases">
        <authorList>
            <person name="Varghese N."/>
            <person name="Submissions S."/>
        </authorList>
    </citation>
    <scope>NUCLEOTIDE SEQUENCE [LARGE SCALE GENOMIC DNA]</scope>
    <source>
        <strain evidence="3">DSM 18830</strain>
    </source>
</reference>
<dbReference type="AlphaFoldDB" id="A0A1M7ZV92"/>
<dbReference type="STRING" id="416016.SAMN05443547_1141"/>
<protein>
    <submittedName>
        <fullName evidence="2">Uncharacterized protein</fullName>
    </submittedName>
</protein>
<evidence type="ECO:0000256" key="1">
    <source>
        <dbReference type="SAM" id="SignalP"/>
    </source>
</evidence>
<dbReference type="SUPFAM" id="SSF101898">
    <property type="entry name" value="NHL repeat"/>
    <property type="match status" value="1"/>
</dbReference>
<organism evidence="2 3">
    <name type="scientific">Flavobacterium cucumis</name>
    <dbReference type="NCBI Taxonomy" id="416016"/>
    <lineage>
        <taxon>Bacteria</taxon>
        <taxon>Pseudomonadati</taxon>
        <taxon>Bacteroidota</taxon>
        <taxon>Flavobacteriia</taxon>
        <taxon>Flavobacteriales</taxon>
        <taxon>Flavobacteriaceae</taxon>
        <taxon>Flavobacterium</taxon>
    </lineage>
</organism>
<evidence type="ECO:0000313" key="3">
    <source>
        <dbReference type="Proteomes" id="UP000184611"/>
    </source>
</evidence>
<feature type="signal peptide" evidence="1">
    <location>
        <begin position="1"/>
        <end position="21"/>
    </location>
</feature>